<dbReference type="PROSITE" id="PS00113">
    <property type="entry name" value="ADENYLATE_KINASE"/>
    <property type="match status" value="1"/>
</dbReference>
<dbReference type="SUPFAM" id="SSF52540">
    <property type="entry name" value="P-loop containing nucleoside triphosphate hydrolases"/>
    <property type="match status" value="1"/>
</dbReference>
<keyword evidence="3" id="KW-0547">Nucleotide-binding</keyword>
<keyword evidence="4" id="KW-0418">Kinase</keyword>
<accession>A0A0G0B969</accession>
<evidence type="ECO:0000256" key="2">
    <source>
        <dbReference type="ARBA" id="ARBA00022727"/>
    </source>
</evidence>
<evidence type="ECO:0008006" key="7">
    <source>
        <dbReference type="Google" id="ProtNLM"/>
    </source>
</evidence>
<dbReference type="InterPro" id="IPR027417">
    <property type="entry name" value="P-loop_NTPase"/>
</dbReference>
<evidence type="ECO:0000256" key="4">
    <source>
        <dbReference type="ARBA" id="ARBA00022777"/>
    </source>
</evidence>
<dbReference type="InterPro" id="IPR000850">
    <property type="entry name" value="Adenylat/UMP-CMP_kin"/>
</dbReference>
<keyword evidence="1" id="KW-0808">Transferase</keyword>
<keyword evidence="2" id="KW-0545">Nucleotide biosynthesis</keyword>
<proteinExistence type="predicted"/>
<reference evidence="5 6" key="1">
    <citation type="journal article" date="2015" name="Nature">
        <title>rRNA introns, odd ribosomes, and small enigmatic genomes across a large radiation of phyla.</title>
        <authorList>
            <person name="Brown C.T."/>
            <person name="Hug L.A."/>
            <person name="Thomas B.C."/>
            <person name="Sharon I."/>
            <person name="Castelle C.J."/>
            <person name="Singh A."/>
            <person name="Wilkins M.J."/>
            <person name="Williams K.H."/>
            <person name="Banfield J.F."/>
        </authorList>
    </citation>
    <scope>NUCLEOTIDE SEQUENCE [LARGE SCALE GENOMIC DNA]</scope>
</reference>
<dbReference type="GO" id="GO:0019205">
    <property type="term" value="F:nucleobase-containing compound kinase activity"/>
    <property type="evidence" value="ECO:0007669"/>
    <property type="project" value="InterPro"/>
</dbReference>
<dbReference type="EMBL" id="LBPY01000016">
    <property type="protein sequence ID" value="KKP65929.1"/>
    <property type="molecule type" value="Genomic_DNA"/>
</dbReference>
<dbReference type="Gene3D" id="3.40.50.300">
    <property type="entry name" value="P-loop containing nucleotide triphosphate hydrolases"/>
    <property type="match status" value="1"/>
</dbReference>
<sequence length="358" mass="40922">MKGPLIEFPIIKTKVPLVTKKFNLTNPEERKEYFEAKAGVEIEKIKKYLEENTFIAYLLGKKNSGKGTYTKLMAEIFGADKIGHISVGDLVRQIYKDINDPDKKAEIVEYLENHYRGYISVEDAIDALIGKNQKVLLPTEFILALLKREINKFDRKVIFIDGFPRDLDQVQYSLYFRDLADYRLDPDLFIAINIPESVLDERMRNRVICPKCQAPRNLTTFITKELGYDKENKQYFLKCDNKECDGARMVGKVGDDAGIESIRDRLVLDDKLIKKVMSLHGIPKILLRNAVPVENANDIDDYEITEISVFDHDEQTGKVTAKEEPWIIKDDEGVPSYSLMAPAVVIGLLKQLAKALNL</sequence>
<gene>
    <name evidence="5" type="ORF">UR64_C0016G0029</name>
</gene>
<name>A0A0G0B969_9BACT</name>
<comment type="caution">
    <text evidence="5">The sequence shown here is derived from an EMBL/GenBank/DDBJ whole genome shotgun (WGS) entry which is preliminary data.</text>
</comment>
<dbReference type="Pfam" id="PF00406">
    <property type="entry name" value="ADK"/>
    <property type="match status" value="1"/>
</dbReference>
<dbReference type="Proteomes" id="UP000034952">
    <property type="component" value="Unassembled WGS sequence"/>
</dbReference>
<protein>
    <recommendedName>
        <fullName evidence="7">Adenylate kinase</fullName>
    </recommendedName>
</protein>
<evidence type="ECO:0000256" key="1">
    <source>
        <dbReference type="ARBA" id="ARBA00022679"/>
    </source>
</evidence>
<dbReference type="GO" id="GO:0009165">
    <property type="term" value="P:nucleotide biosynthetic process"/>
    <property type="evidence" value="ECO:0007669"/>
    <property type="project" value="UniProtKB-KW"/>
</dbReference>
<evidence type="ECO:0000313" key="6">
    <source>
        <dbReference type="Proteomes" id="UP000034952"/>
    </source>
</evidence>
<dbReference type="AlphaFoldDB" id="A0A0G0B969"/>
<dbReference type="InterPro" id="IPR033690">
    <property type="entry name" value="Adenylat_kinase_CS"/>
</dbReference>
<evidence type="ECO:0000313" key="5">
    <source>
        <dbReference type="EMBL" id="KKP65929.1"/>
    </source>
</evidence>
<organism evidence="5 6">
    <name type="scientific">Candidatus Nomurabacteria bacterium GW2011_GWE1_35_16</name>
    <dbReference type="NCBI Taxonomy" id="1618761"/>
    <lineage>
        <taxon>Bacteria</taxon>
        <taxon>Candidatus Nomuraibacteriota</taxon>
    </lineage>
</organism>
<dbReference type="PANTHER" id="PTHR23359">
    <property type="entry name" value="NUCLEOTIDE KINASE"/>
    <property type="match status" value="1"/>
</dbReference>
<dbReference type="GO" id="GO:0005524">
    <property type="term" value="F:ATP binding"/>
    <property type="evidence" value="ECO:0007669"/>
    <property type="project" value="InterPro"/>
</dbReference>
<evidence type="ECO:0000256" key="3">
    <source>
        <dbReference type="ARBA" id="ARBA00022741"/>
    </source>
</evidence>